<proteinExistence type="predicted"/>
<feature type="signal peptide" evidence="1">
    <location>
        <begin position="1"/>
        <end position="19"/>
    </location>
</feature>
<dbReference type="Pfam" id="PF12099">
    <property type="entry name" value="DUF3575"/>
    <property type="match status" value="1"/>
</dbReference>
<dbReference type="AlphaFoldDB" id="A0A1U7PSB3"/>
<evidence type="ECO:0000256" key="1">
    <source>
        <dbReference type="SAM" id="SignalP"/>
    </source>
</evidence>
<dbReference type="STRING" id="1121284.SAMN05660493_00081"/>
<keyword evidence="3" id="KW-1185">Reference proteome</keyword>
<gene>
    <name evidence="2" type="ORF">SAMN05660493_00081</name>
</gene>
<evidence type="ECO:0000313" key="3">
    <source>
        <dbReference type="Proteomes" id="UP000187261"/>
    </source>
</evidence>
<reference evidence="3" key="1">
    <citation type="submission" date="2016-10" db="EMBL/GenBank/DDBJ databases">
        <authorList>
            <person name="Varghese N."/>
            <person name="Submissions S."/>
        </authorList>
    </citation>
    <scope>NUCLEOTIDE SEQUENCE [LARGE SCALE GENOMIC DNA]</scope>
    <source>
        <strain evidence="3">DSM 19482</strain>
    </source>
</reference>
<dbReference type="InterPro" id="IPR021958">
    <property type="entry name" value="DUF3575"/>
</dbReference>
<dbReference type="Proteomes" id="UP000187261">
    <property type="component" value="Unassembled WGS sequence"/>
</dbReference>
<accession>A0A1U7PSB3</accession>
<dbReference type="RefSeq" id="WP_076781378.1">
    <property type="nucleotide sequence ID" value="NZ_FTPU01000001.1"/>
</dbReference>
<evidence type="ECO:0008006" key="4">
    <source>
        <dbReference type="Google" id="ProtNLM"/>
    </source>
</evidence>
<protein>
    <recommendedName>
        <fullName evidence="4">DUF3575 domain-containing protein</fullName>
    </recommendedName>
</protein>
<feature type="chain" id="PRO_5010522166" description="DUF3575 domain-containing protein" evidence="1">
    <location>
        <begin position="20"/>
        <end position="186"/>
    </location>
</feature>
<name>A0A1U7PSB3_9FLAO</name>
<dbReference type="EMBL" id="FTPU01000001">
    <property type="protein sequence ID" value="SIT95434.1"/>
    <property type="molecule type" value="Genomic_DNA"/>
</dbReference>
<evidence type="ECO:0000313" key="2">
    <source>
        <dbReference type="EMBL" id="SIT95434.1"/>
    </source>
</evidence>
<dbReference type="OrthoDB" id="768080at2"/>
<sequence>MKKTILLLTIAALCNVAKAQTSSETPTSDRKNDIMISPIELIASPLLNISYERLISAQSGVGINGMFYFGDKNEDTTGFTQVSPYYRMYFGKKYGGGFFVEGFVPITSTKDRYYTYNYYNNYAGPDYHEETRTTVGIGVGFGGKWITRNNIIFEASMGVGRRFGDNDKYDDSNLTGKGMLGIGYRF</sequence>
<keyword evidence="1" id="KW-0732">Signal</keyword>
<organism evidence="2 3">
    <name type="scientific">Epilithonimonas bovis DSM 19482</name>
    <dbReference type="NCBI Taxonomy" id="1121284"/>
    <lineage>
        <taxon>Bacteria</taxon>
        <taxon>Pseudomonadati</taxon>
        <taxon>Bacteroidota</taxon>
        <taxon>Flavobacteriia</taxon>
        <taxon>Flavobacteriales</taxon>
        <taxon>Weeksellaceae</taxon>
        <taxon>Chryseobacterium group</taxon>
        <taxon>Epilithonimonas</taxon>
    </lineage>
</organism>